<keyword evidence="7 11" id="KW-0658">Purine biosynthesis</keyword>
<dbReference type="AlphaFoldDB" id="A0A921MVD4"/>
<feature type="domain" description="SAICAR synthetase/ADE2 N-terminal" evidence="12">
    <location>
        <begin position="21"/>
        <end position="274"/>
    </location>
</feature>
<dbReference type="InterPro" id="IPR018236">
    <property type="entry name" value="SAICAR_synthetase_CS"/>
</dbReference>
<dbReference type="PANTHER" id="PTHR43700:SF1">
    <property type="entry name" value="PHOSPHORIBOSYLAMINOIMIDAZOLE-SUCCINOCARBOXAMIDE SYNTHASE"/>
    <property type="match status" value="1"/>
</dbReference>
<dbReference type="GO" id="GO:0006189">
    <property type="term" value="P:'de novo' IMP biosynthetic process"/>
    <property type="evidence" value="ECO:0007669"/>
    <property type="project" value="UniProtKB-UniRule"/>
</dbReference>
<reference evidence="13" key="1">
    <citation type="journal article" date="2021" name="PeerJ">
        <title>Extensive microbial diversity within the chicken gut microbiome revealed by metagenomics and culture.</title>
        <authorList>
            <person name="Gilroy R."/>
            <person name="Ravi A."/>
            <person name="Getino M."/>
            <person name="Pursley I."/>
            <person name="Horton D.L."/>
            <person name="Alikhan N.F."/>
            <person name="Baker D."/>
            <person name="Gharbi K."/>
            <person name="Hall N."/>
            <person name="Watson M."/>
            <person name="Adriaenssens E.M."/>
            <person name="Foster-Nyarko E."/>
            <person name="Jarju S."/>
            <person name="Secka A."/>
            <person name="Antonio M."/>
            <person name="Oren A."/>
            <person name="Chaudhuri R.R."/>
            <person name="La Ragione R."/>
            <person name="Hildebrand F."/>
            <person name="Pallen M.J."/>
        </authorList>
    </citation>
    <scope>NUCLEOTIDE SEQUENCE</scope>
    <source>
        <strain evidence="13">ChiGjej5B5-22894</strain>
    </source>
</reference>
<dbReference type="GO" id="GO:0005737">
    <property type="term" value="C:cytoplasm"/>
    <property type="evidence" value="ECO:0007669"/>
    <property type="project" value="TreeGrafter"/>
</dbReference>
<evidence type="ECO:0000313" key="14">
    <source>
        <dbReference type="Proteomes" id="UP000742460"/>
    </source>
</evidence>
<reference evidence="13" key="2">
    <citation type="submission" date="2021-09" db="EMBL/GenBank/DDBJ databases">
        <authorList>
            <person name="Gilroy R."/>
        </authorList>
    </citation>
    <scope>NUCLEOTIDE SEQUENCE</scope>
    <source>
        <strain evidence="13">ChiGjej5B5-22894</strain>
    </source>
</reference>
<evidence type="ECO:0000256" key="2">
    <source>
        <dbReference type="ARBA" id="ARBA00010190"/>
    </source>
</evidence>
<evidence type="ECO:0000256" key="1">
    <source>
        <dbReference type="ARBA" id="ARBA00004672"/>
    </source>
</evidence>
<dbReference type="GO" id="GO:0004639">
    <property type="term" value="F:phosphoribosylaminoimidazolesuccinocarboxamide synthase activity"/>
    <property type="evidence" value="ECO:0007669"/>
    <property type="project" value="UniProtKB-UniRule"/>
</dbReference>
<dbReference type="Pfam" id="PF01259">
    <property type="entry name" value="SAICAR_synt"/>
    <property type="match status" value="1"/>
</dbReference>
<keyword evidence="5 11" id="KW-0436">Ligase</keyword>
<name>A0A921MVD4_9MICO</name>
<dbReference type="Proteomes" id="UP000742460">
    <property type="component" value="Unassembled WGS sequence"/>
</dbReference>
<evidence type="ECO:0000256" key="5">
    <source>
        <dbReference type="ARBA" id="ARBA00022598"/>
    </source>
</evidence>
<dbReference type="NCBIfam" id="TIGR00081">
    <property type="entry name" value="purC"/>
    <property type="match status" value="1"/>
</dbReference>
<sequence length="305" mass="32944">MSSHLTSPLIEAPLLEGWDHVVSGKVRELYVPTGVDPSAAEEVLVLATDRISAYDHSLQPGIPDKGCLLTGISMFWFEQLEDIVPHHVLSATDVPAEVAGRALRCRGLDMVALECIARGHLTGSGLADYRAGGSVGGHVLPAGLVEASRLEPAIFTPSTKAEAGQHDENITVAQARELLGEELTSQLESLTLAVFERARRIAAEQGIILADTKLEFGHSRVDGTLMLGDEVLTPDSSRFWSADTHAPGRTPPSLDKQFVRDWLTSAASGWHRGADVPPPTLPAEVVEQTRSRYVEAYERLTGRSF</sequence>
<comment type="similarity">
    <text evidence="2 11">Belongs to the SAICAR synthetase family.</text>
</comment>
<dbReference type="Gene3D" id="3.30.470.20">
    <property type="entry name" value="ATP-grasp fold, B domain"/>
    <property type="match status" value="1"/>
</dbReference>
<dbReference type="NCBIfam" id="NF010568">
    <property type="entry name" value="PRK13961.1"/>
    <property type="match status" value="1"/>
</dbReference>
<evidence type="ECO:0000256" key="6">
    <source>
        <dbReference type="ARBA" id="ARBA00022741"/>
    </source>
</evidence>
<proteinExistence type="inferred from homology"/>
<dbReference type="SUPFAM" id="SSF56104">
    <property type="entry name" value="SAICAR synthase-like"/>
    <property type="match status" value="1"/>
</dbReference>
<protein>
    <recommendedName>
        <fullName evidence="4 11">Phosphoribosylaminoimidazole-succinocarboxamide synthase</fullName>
        <ecNumber evidence="3 11">6.3.2.6</ecNumber>
    </recommendedName>
    <alternativeName>
        <fullName evidence="9 11">SAICAR synthetase</fullName>
    </alternativeName>
</protein>
<comment type="caution">
    <text evidence="13">The sequence shown here is derived from an EMBL/GenBank/DDBJ whole genome shotgun (WGS) entry which is preliminary data.</text>
</comment>
<dbReference type="EC" id="6.3.2.6" evidence="3 11"/>
<evidence type="ECO:0000256" key="10">
    <source>
        <dbReference type="ARBA" id="ARBA00048475"/>
    </source>
</evidence>
<organism evidence="13 14">
    <name type="scientific">Brachybacterium massiliense</name>
    <dbReference type="NCBI Taxonomy" id="1755098"/>
    <lineage>
        <taxon>Bacteria</taxon>
        <taxon>Bacillati</taxon>
        <taxon>Actinomycetota</taxon>
        <taxon>Actinomycetes</taxon>
        <taxon>Micrococcales</taxon>
        <taxon>Dermabacteraceae</taxon>
        <taxon>Brachybacterium</taxon>
    </lineage>
</organism>
<evidence type="ECO:0000256" key="11">
    <source>
        <dbReference type="HAMAP-Rule" id="MF_00137"/>
    </source>
</evidence>
<dbReference type="PROSITE" id="PS01058">
    <property type="entry name" value="SAICAR_SYNTHETASE_2"/>
    <property type="match status" value="1"/>
</dbReference>
<dbReference type="HAMAP" id="MF_00137">
    <property type="entry name" value="SAICAR_synth"/>
    <property type="match status" value="1"/>
</dbReference>
<keyword evidence="6 11" id="KW-0547">Nucleotide-binding</keyword>
<dbReference type="InterPro" id="IPR001636">
    <property type="entry name" value="SAICAR_synth"/>
</dbReference>
<evidence type="ECO:0000313" key="13">
    <source>
        <dbReference type="EMBL" id="HJG90796.1"/>
    </source>
</evidence>
<comment type="pathway">
    <text evidence="1 11">Purine metabolism; IMP biosynthesis via de novo pathway; 5-amino-1-(5-phospho-D-ribosyl)imidazole-4-carboxamide from 5-amino-1-(5-phospho-D-ribosyl)imidazole-4-carboxylate: step 1/2.</text>
</comment>
<accession>A0A921MVD4</accession>
<evidence type="ECO:0000256" key="3">
    <source>
        <dbReference type="ARBA" id="ARBA00012217"/>
    </source>
</evidence>
<evidence type="ECO:0000256" key="8">
    <source>
        <dbReference type="ARBA" id="ARBA00022840"/>
    </source>
</evidence>
<dbReference type="EMBL" id="DYUE01000094">
    <property type="protein sequence ID" value="HJG90796.1"/>
    <property type="molecule type" value="Genomic_DNA"/>
</dbReference>
<comment type="catalytic activity">
    <reaction evidence="10 11">
        <text>5-amino-1-(5-phospho-D-ribosyl)imidazole-4-carboxylate + L-aspartate + ATP = (2S)-2-[5-amino-1-(5-phospho-beta-D-ribosyl)imidazole-4-carboxamido]succinate + ADP + phosphate + 2 H(+)</text>
        <dbReference type="Rhea" id="RHEA:22628"/>
        <dbReference type="ChEBI" id="CHEBI:15378"/>
        <dbReference type="ChEBI" id="CHEBI:29991"/>
        <dbReference type="ChEBI" id="CHEBI:30616"/>
        <dbReference type="ChEBI" id="CHEBI:43474"/>
        <dbReference type="ChEBI" id="CHEBI:58443"/>
        <dbReference type="ChEBI" id="CHEBI:77657"/>
        <dbReference type="ChEBI" id="CHEBI:456216"/>
        <dbReference type="EC" id="6.3.2.6"/>
    </reaction>
</comment>
<evidence type="ECO:0000259" key="12">
    <source>
        <dbReference type="Pfam" id="PF01259"/>
    </source>
</evidence>
<evidence type="ECO:0000256" key="4">
    <source>
        <dbReference type="ARBA" id="ARBA00016460"/>
    </source>
</evidence>
<evidence type="ECO:0000256" key="7">
    <source>
        <dbReference type="ARBA" id="ARBA00022755"/>
    </source>
</evidence>
<dbReference type="InterPro" id="IPR028923">
    <property type="entry name" value="SAICAR_synt/ADE2_N"/>
</dbReference>
<dbReference type="CDD" id="cd01414">
    <property type="entry name" value="SAICAR_synt_Sc"/>
    <property type="match status" value="1"/>
</dbReference>
<dbReference type="GO" id="GO:0005524">
    <property type="term" value="F:ATP binding"/>
    <property type="evidence" value="ECO:0007669"/>
    <property type="project" value="UniProtKB-KW"/>
</dbReference>
<evidence type="ECO:0000256" key="9">
    <source>
        <dbReference type="ARBA" id="ARBA00030409"/>
    </source>
</evidence>
<keyword evidence="8 11" id="KW-0067">ATP-binding</keyword>
<dbReference type="Gene3D" id="3.30.200.20">
    <property type="entry name" value="Phosphorylase Kinase, domain 1"/>
    <property type="match status" value="1"/>
</dbReference>
<gene>
    <name evidence="11" type="primary">purC</name>
    <name evidence="13" type="ORF">K8V81_03635</name>
</gene>
<dbReference type="PANTHER" id="PTHR43700">
    <property type="entry name" value="PHOSPHORIBOSYLAMINOIMIDAZOLE-SUCCINOCARBOXAMIDE SYNTHASE"/>
    <property type="match status" value="1"/>
</dbReference>